<dbReference type="AlphaFoldDB" id="E7FVQ3"/>
<dbReference type="STRING" id="1648.A2I91_02415"/>
<evidence type="ECO:0008006" key="3">
    <source>
        <dbReference type="Google" id="ProtNLM"/>
    </source>
</evidence>
<protein>
    <recommendedName>
        <fullName evidence="3">Inorganic pyrophosphatase</fullName>
    </recommendedName>
</protein>
<gene>
    <name evidence="1" type="ORF">HMPREF0357_11080</name>
</gene>
<keyword evidence="2" id="KW-1185">Reference proteome</keyword>
<evidence type="ECO:0000313" key="2">
    <source>
        <dbReference type="Proteomes" id="UP000003028"/>
    </source>
</evidence>
<evidence type="ECO:0000313" key="1">
    <source>
        <dbReference type="EMBL" id="EFY08973.1"/>
    </source>
</evidence>
<organism evidence="1 2">
    <name type="scientific">Erysipelothrix rhusiopathiae ATCC 19414</name>
    <dbReference type="NCBI Taxonomy" id="525280"/>
    <lineage>
        <taxon>Bacteria</taxon>
        <taxon>Bacillati</taxon>
        <taxon>Bacillota</taxon>
        <taxon>Erysipelotrichia</taxon>
        <taxon>Erysipelotrichales</taxon>
        <taxon>Erysipelotrichaceae</taxon>
        <taxon>Erysipelothrix</taxon>
    </lineage>
</organism>
<comment type="caution">
    <text evidence="1">The sequence shown here is derived from an EMBL/GenBank/DDBJ whole genome shotgun (WGS) entry which is preliminary data.</text>
</comment>
<sequence>MMYMQELLNNGYFWQKIDSLVLSTNVVISQVKGSHHPKYMNMVYPVDYGYLEDTDQIKVFKGSLKRSSADAVMIVADILKRDLEVKLLWGCTEAEELETIRFINQTDYQKGILVRRGNVLPEWAMTD</sequence>
<dbReference type="EMBL" id="ACLK02000002">
    <property type="protein sequence ID" value="EFY08973.1"/>
    <property type="molecule type" value="Genomic_DNA"/>
</dbReference>
<accession>E7FVQ3</accession>
<proteinExistence type="predicted"/>
<name>E7FVQ3_ERYRH</name>
<reference evidence="1" key="1">
    <citation type="submission" date="2011-01" db="EMBL/GenBank/DDBJ databases">
        <authorList>
            <person name="Muzny D."/>
            <person name="Qin X."/>
            <person name="Buhay C."/>
            <person name="Dugan-Rocha S."/>
            <person name="Ding Y."/>
            <person name="Chen G."/>
            <person name="Hawes A."/>
            <person name="Holder M."/>
            <person name="Jhangiani S."/>
            <person name="Johnson A."/>
            <person name="Khan Z."/>
            <person name="Li Z."/>
            <person name="Liu W."/>
            <person name="Liu X."/>
            <person name="Perez L."/>
            <person name="Shen H."/>
            <person name="Wang Q."/>
            <person name="Watt J."/>
            <person name="Xi L."/>
            <person name="Xin Y."/>
            <person name="Zhou J."/>
            <person name="Deng J."/>
            <person name="Jiang H."/>
            <person name="Liu Y."/>
            <person name="Qu J."/>
            <person name="Song X.-Z."/>
            <person name="Zhang L."/>
            <person name="Villasana D."/>
            <person name="Johnson A."/>
            <person name="Liu J."/>
            <person name="Liyanage D."/>
            <person name="Lorensuhewa L."/>
            <person name="Robinson T."/>
            <person name="Song A."/>
            <person name="Song B.-B."/>
            <person name="Dinh H."/>
            <person name="Thornton R."/>
            <person name="Coyle M."/>
            <person name="Francisco L."/>
            <person name="Jackson L."/>
            <person name="Javaid M."/>
            <person name="Korchina V."/>
            <person name="Kovar C."/>
            <person name="Mata R."/>
            <person name="Mathew T."/>
            <person name="Ngo R."/>
            <person name="Nguyen L."/>
            <person name="Nguyen N."/>
            <person name="Okwuonu G."/>
            <person name="Ongeri F."/>
            <person name="Pham C."/>
            <person name="Simmons D."/>
            <person name="Wilczek-Boney K."/>
            <person name="Hale W."/>
            <person name="Jakkamsetti A."/>
            <person name="Pham P."/>
            <person name="Ruth R."/>
            <person name="San Lucas F."/>
            <person name="Warren J."/>
            <person name="Zhang J."/>
            <person name="Zhao Z."/>
            <person name="Zhou C."/>
            <person name="Zhu D."/>
            <person name="Lee S."/>
            <person name="Bess C."/>
            <person name="Blankenburg K."/>
            <person name="Forbes L."/>
            <person name="Fu Q."/>
            <person name="Gubbala S."/>
            <person name="Hirani K."/>
            <person name="Jayaseelan J.C."/>
            <person name="Lara F."/>
            <person name="Munidasa M."/>
            <person name="Palculict T."/>
            <person name="Patil S."/>
            <person name="Pu L.-L."/>
            <person name="Saada N."/>
            <person name="Tang L."/>
            <person name="Weissenberger G."/>
            <person name="Zhu Y."/>
            <person name="Hemphill L."/>
            <person name="Shang Y."/>
            <person name="Youmans B."/>
            <person name="Ayvaz T."/>
            <person name="Ross M."/>
            <person name="Santibanez J."/>
            <person name="Aqrawi P."/>
            <person name="Gross S."/>
            <person name="Joshi V."/>
            <person name="Fowler G."/>
            <person name="Nazareth L."/>
            <person name="Reid J."/>
            <person name="Worley K."/>
            <person name="Petrosino J."/>
            <person name="Highlander S."/>
            <person name="Gibbs R."/>
        </authorList>
    </citation>
    <scope>NUCLEOTIDE SEQUENCE [LARGE SCALE GENOMIC DNA]</scope>
    <source>
        <strain evidence="1">ATCC 19414</strain>
    </source>
</reference>
<dbReference type="Proteomes" id="UP000003028">
    <property type="component" value="Unassembled WGS sequence"/>
</dbReference>